<comment type="subcellular location">
    <subcellularLocation>
        <location evidence="2">Periplasm</location>
    </subcellularLocation>
</comment>
<dbReference type="SUPFAM" id="SSF49503">
    <property type="entry name" value="Cupredoxins"/>
    <property type="match status" value="1"/>
</dbReference>
<feature type="signal peptide" evidence="8">
    <location>
        <begin position="1"/>
        <end position="25"/>
    </location>
</feature>
<comment type="caution">
    <text evidence="10">The sequence shown here is derived from an EMBL/GenBank/DDBJ whole genome shotgun (WGS) entry which is preliminary data.</text>
</comment>
<dbReference type="InterPro" id="IPR000923">
    <property type="entry name" value="BlueCu_1"/>
</dbReference>
<keyword evidence="8" id="KW-0732">Signal</keyword>
<accession>A0ABS1I7D8</accession>
<evidence type="ECO:0000313" key="10">
    <source>
        <dbReference type="EMBL" id="MBK4722990.1"/>
    </source>
</evidence>
<dbReference type="Proteomes" id="UP000654452">
    <property type="component" value="Unassembled WGS sequence"/>
</dbReference>
<keyword evidence="11" id="KW-1185">Reference proteome</keyword>
<evidence type="ECO:0000313" key="11">
    <source>
        <dbReference type="Proteomes" id="UP000654452"/>
    </source>
</evidence>
<dbReference type="Pfam" id="PF00127">
    <property type="entry name" value="Copper-bind"/>
    <property type="match status" value="1"/>
</dbReference>
<dbReference type="RefSeq" id="WP_200487379.1">
    <property type="nucleotide sequence ID" value="NZ_JAEPIV010000036.1"/>
</dbReference>
<dbReference type="PANTHER" id="PTHR36507:SF1">
    <property type="entry name" value="BLL1555 PROTEIN"/>
    <property type="match status" value="1"/>
</dbReference>
<feature type="domain" description="Blue (type 1) copper" evidence="9">
    <location>
        <begin position="28"/>
        <end position="107"/>
    </location>
</feature>
<proteinExistence type="predicted"/>
<keyword evidence="5" id="KW-0574">Periplasm</keyword>
<dbReference type="EMBL" id="JAEPIV010000036">
    <property type="protein sequence ID" value="MBK4722990.1"/>
    <property type="molecule type" value="Genomic_DNA"/>
</dbReference>
<dbReference type="InterPro" id="IPR052721">
    <property type="entry name" value="ET_Amicyanin"/>
</dbReference>
<keyword evidence="7" id="KW-0186">Copper</keyword>
<evidence type="ECO:0000256" key="7">
    <source>
        <dbReference type="ARBA" id="ARBA00023008"/>
    </source>
</evidence>
<keyword evidence="3" id="KW-0813">Transport</keyword>
<evidence type="ECO:0000256" key="1">
    <source>
        <dbReference type="ARBA" id="ARBA00001935"/>
    </source>
</evidence>
<evidence type="ECO:0000256" key="2">
    <source>
        <dbReference type="ARBA" id="ARBA00004418"/>
    </source>
</evidence>
<dbReference type="InterPro" id="IPR002386">
    <property type="entry name" value="Amicyanin/Pseudoazurin"/>
</dbReference>
<dbReference type="PRINTS" id="PR00155">
    <property type="entry name" value="AMICYANIN"/>
</dbReference>
<dbReference type="Gene3D" id="2.60.40.420">
    <property type="entry name" value="Cupredoxins - blue copper proteins"/>
    <property type="match status" value="1"/>
</dbReference>
<protein>
    <submittedName>
        <fullName evidence="10">Cupredoxin domain-containing protein</fullName>
    </submittedName>
</protein>
<reference evidence="10 11" key="1">
    <citation type="submission" date="2021-01" db="EMBL/GenBank/DDBJ databases">
        <title>Azospirillum sp. YIM DDC1 draft genome.</title>
        <authorList>
            <person name="Wang Y.-X."/>
        </authorList>
    </citation>
    <scope>NUCLEOTIDE SEQUENCE [LARGE SCALE GENOMIC DNA]</scope>
    <source>
        <strain evidence="10 11">YIM DDC1</strain>
    </source>
</reference>
<feature type="chain" id="PRO_5045326648" evidence="8">
    <location>
        <begin position="26"/>
        <end position="108"/>
    </location>
</feature>
<evidence type="ECO:0000256" key="6">
    <source>
        <dbReference type="ARBA" id="ARBA00022982"/>
    </source>
</evidence>
<evidence type="ECO:0000259" key="9">
    <source>
        <dbReference type="Pfam" id="PF00127"/>
    </source>
</evidence>
<evidence type="ECO:0000256" key="5">
    <source>
        <dbReference type="ARBA" id="ARBA00022764"/>
    </source>
</evidence>
<evidence type="ECO:0000256" key="8">
    <source>
        <dbReference type="SAM" id="SignalP"/>
    </source>
</evidence>
<sequence length="108" mass="11873">MIRAFAVGAAALILAPLLLAGPTVADEVVVRIEKNRFDPARVAVRPGDTVVWLNAEKRTSHDVVFADGVASERLMPEERFARRFDAPGSHPYRCTPHPDMRGEVVVEP</sequence>
<name>A0ABS1I7D8_9PROT</name>
<keyword evidence="6" id="KW-0249">Electron transport</keyword>
<gene>
    <name evidence="10" type="ORF">JJL56_29455</name>
</gene>
<dbReference type="PANTHER" id="PTHR36507">
    <property type="entry name" value="BLL1555 PROTEIN"/>
    <property type="match status" value="1"/>
</dbReference>
<evidence type="ECO:0000256" key="3">
    <source>
        <dbReference type="ARBA" id="ARBA00022448"/>
    </source>
</evidence>
<dbReference type="InterPro" id="IPR008972">
    <property type="entry name" value="Cupredoxin"/>
</dbReference>
<comment type="cofactor">
    <cofactor evidence="1">
        <name>Cu cation</name>
        <dbReference type="ChEBI" id="CHEBI:23378"/>
    </cofactor>
</comment>
<keyword evidence="4" id="KW-0479">Metal-binding</keyword>
<organism evidence="10 11">
    <name type="scientific">Azospirillum aestuarii</name>
    <dbReference type="NCBI Taxonomy" id="2802052"/>
    <lineage>
        <taxon>Bacteria</taxon>
        <taxon>Pseudomonadati</taxon>
        <taxon>Pseudomonadota</taxon>
        <taxon>Alphaproteobacteria</taxon>
        <taxon>Rhodospirillales</taxon>
        <taxon>Azospirillaceae</taxon>
        <taxon>Azospirillum</taxon>
    </lineage>
</organism>
<evidence type="ECO:0000256" key="4">
    <source>
        <dbReference type="ARBA" id="ARBA00022723"/>
    </source>
</evidence>